<accession>A0ABR3BX14</accession>
<evidence type="ECO:0000256" key="2">
    <source>
        <dbReference type="SAM" id="Phobius"/>
    </source>
</evidence>
<feature type="region of interest" description="Disordered" evidence="1">
    <location>
        <begin position="233"/>
        <end position="260"/>
    </location>
</feature>
<evidence type="ECO:0000313" key="4">
    <source>
        <dbReference type="Proteomes" id="UP000054399"/>
    </source>
</evidence>
<feature type="compositionally biased region" description="Basic and acidic residues" evidence="1">
    <location>
        <begin position="14"/>
        <end position="35"/>
    </location>
</feature>
<protein>
    <submittedName>
        <fullName evidence="3">Uncharacterized protein</fullName>
    </submittedName>
</protein>
<reference evidence="3" key="2">
    <citation type="submission" date="2024-01" db="EMBL/GenBank/DDBJ databases">
        <title>Comparative genomics of Cryptococcus and Kwoniella reveals pathogenesis evolution and contrasting modes of karyotype evolution via chromosome fusion or intercentromeric recombination.</title>
        <authorList>
            <person name="Coelho M.A."/>
            <person name="David-Palma M."/>
            <person name="Shea T."/>
            <person name="Bowers K."/>
            <person name="Mcginley-Smith S."/>
            <person name="Mohammad A.W."/>
            <person name="Gnirke A."/>
            <person name="Yurkov A.M."/>
            <person name="Nowrousian M."/>
            <person name="Sun S."/>
            <person name="Cuomo C.A."/>
            <person name="Heitman J."/>
        </authorList>
    </citation>
    <scope>NUCLEOTIDE SEQUENCE</scope>
    <source>
        <strain evidence="3">IND107</strain>
    </source>
</reference>
<feature type="region of interest" description="Disordered" evidence="1">
    <location>
        <begin position="1"/>
        <end position="35"/>
    </location>
</feature>
<feature type="compositionally biased region" description="Basic and acidic residues" evidence="1">
    <location>
        <begin position="245"/>
        <end position="260"/>
    </location>
</feature>
<feature type="transmembrane region" description="Helical" evidence="2">
    <location>
        <begin position="92"/>
        <end position="115"/>
    </location>
</feature>
<keyword evidence="2" id="KW-0472">Membrane</keyword>
<keyword evidence="2" id="KW-1133">Transmembrane helix</keyword>
<keyword evidence="4" id="KW-1185">Reference proteome</keyword>
<dbReference type="GeneID" id="91989179"/>
<sequence>MMSSLQKAPTSDSDSERTLYDCPDRTCPADRADPRHDSRSEIFFPYAPPFFSIVPALTSSTQQPQVTSLQPKEETKWQRPLFLPTLNAHRRLVSLIVALAFLSGGLITGWIVFVIHQNHILPGEESPDNEEKDDDQELNPLILLIDAVFIILREEGEDRSGSGMPGAMAHDEDIERQMRAREQGLMSYEMSEQLQAITQLQRQIQSQPQSFVLEVTVENEPVTVNMEDIKVRRTIETEEGGGNGDEEKEKDDKIEVRLGV</sequence>
<feature type="compositionally biased region" description="Polar residues" evidence="1">
    <location>
        <begin position="1"/>
        <end position="12"/>
    </location>
</feature>
<comment type="caution">
    <text evidence="3">The sequence shown here is derived from an EMBL/GenBank/DDBJ whole genome shotgun (WGS) entry which is preliminary data.</text>
</comment>
<organism evidence="3 4">
    <name type="scientific">Cryptococcus tetragattii IND107</name>
    <dbReference type="NCBI Taxonomy" id="1296105"/>
    <lineage>
        <taxon>Eukaryota</taxon>
        <taxon>Fungi</taxon>
        <taxon>Dikarya</taxon>
        <taxon>Basidiomycota</taxon>
        <taxon>Agaricomycotina</taxon>
        <taxon>Tremellomycetes</taxon>
        <taxon>Tremellales</taxon>
        <taxon>Cryptococcaceae</taxon>
        <taxon>Cryptococcus</taxon>
        <taxon>Cryptococcus gattii species complex</taxon>
    </lineage>
</organism>
<evidence type="ECO:0000313" key="3">
    <source>
        <dbReference type="EMBL" id="KAL0252928.1"/>
    </source>
</evidence>
<reference evidence="3" key="1">
    <citation type="submission" date="2015-01" db="EMBL/GenBank/DDBJ databases">
        <authorList>
            <consortium name="The Broad Institute Genomics Platform"/>
            <person name="Cuomo C."/>
            <person name="Litvintseva A."/>
            <person name="Chen Y."/>
            <person name="Heitman J."/>
            <person name="Sun S."/>
            <person name="Springer D."/>
            <person name="Dromer F."/>
            <person name="Young S."/>
            <person name="Zeng Q."/>
            <person name="Gargeya S."/>
            <person name="Abouelleil A."/>
            <person name="Alvarado L."/>
            <person name="Chapman S.B."/>
            <person name="Gainer-Dewar J."/>
            <person name="Goldberg J."/>
            <person name="Griggs A."/>
            <person name="Gujja S."/>
            <person name="Hansen M."/>
            <person name="Howarth C."/>
            <person name="Imamovic A."/>
            <person name="Larimer J."/>
            <person name="Murphy C."/>
            <person name="Naylor J."/>
            <person name="Pearson M."/>
            <person name="Priest M."/>
            <person name="Roberts A."/>
            <person name="Saif S."/>
            <person name="Shea T."/>
            <person name="Sykes S."/>
            <person name="Wortman J."/>
            <person name="Nusbaum C."/>
            <person name="Birren B."/>
        </authorList>
    </citation>
    <scope>NUCLEOTIDE SEQUENCE</scope>
    <source>
        <strain evidence="3">IND107</strain>
    </source>
</reference>
<dbReference type="RefSeq" id="XP_066615648.1">
    <property type="nucleotide sequence ID" value="XM_066756871.1"/>
</dbReference>
<proteinExistence type="predicted"/>
<gene>
    <name evidence="3" type="ORF">I308_102321</name>
</gene>
<keyword evidence="2" id="KW-0812">Transmembrane</keyword>
<name>A0ABR3BX14_9TREE</name>
<dbReference type="EMBL" id="ATAM02000003">
    <property type="protein sequence ID" value="KAL0252928.1"/>
    <property type="molecule type" value="Genomic_DNA"/>
</dbReference>
<evidence type="ECO:0000256" key="1">
    <source>
        <dbReference type="SAM" id="MobiDB-lite"/>
    </source>
</evidence>
<dbReference type="Proteomes" id="UP000054399">
    <property type="component" value="Unassembled WGS sequence"/>
</dbReference>